<feature type="compositionally biased region" description="Polar residues" evidence="2">
    <location>
        <begin position="36"/>
        <end position="45"/>
    </location>
</feature>
<evidence type="ECO:0000313" key="4">
    <source>
        <dbReference type="Proteomes" id="UP000714618"/>
    </source>
</evidence>
<evidence type="ECO:0000256" key="1">
    <source>
        <dbReference type="SAM" id="Coils"/>
    </source>
</evidence>
<dbReference type="OrthoDB" id="5296889at2759"/>
<gene>
    <name evidence="3" type="ORF">AWRI4233_LOCUS996</name>
</gene>
<feature type="region of interest" description="Disordered" evidence="2">
    <location>
        <begin position="1"/>
        <end position="69"/>
    </location>
</feature>
<keyword evidence="4" id="KW-1185">Reference proteome</keyword>
<feature type="coiled-coil region" evidence="1">
    <location>
        <begin position="348"/>
        <end position="375"/>
    </location>
</feature>
<sequence>MASTASIKRKRSGEDLTANTSKRVLRPRSVPEVTTIHIQPASTSKPRVKKPITRRLPQVESTTSTSPGSNLLLQKDQIIEQLRLELAEANNELAMTRKRLLETEKKLVDTQKKARQYSAIDVDSEAGSSASEGTTRAAPQKKTLATKKTTTKKAPAAKGPTVNKLYKDSVRAIEAHLKVLDGKVRKMSPNSRAISTDTYADKSLKFLKPVKELEKMDGGLVPAFNLAMYVAEASHTDCDTTSKMSGYGESEYPFGVLDEQLLELIEKRNTQSPAKRQAELPTDDQSRSQSALAMSPSRRTSQPRSFASIYLNDRTAMSTTEDTNPTPQLDPAAPDGSKNASTTTMTTEETLRARIKTLESQLQACQEEIAHLNKIVDAAALFYDDMCKIHEKYR</sequence>
<feature type="coiled-coil region" evidence="1">
    <location>
        <begin position="72"/>
        <end position="106"/>
    </location>
</feature>
<feature type="region of interest" description="Disordered" evidence="2">
    <location>
        <begin position="121"/>
        <end position="159"/>
    </location>
</feature>
<dbReference type="EMBL" id="CAIJEO010000002">
    <property type="protein sequence ID" value="CAD0086660.1"/>
    <property type="molecule type" value="Genomic_DNA"/>
</dbReference>
<evidence type="ECO:0000313" key="3">
    <source>
        <dbReference type="EMBL" id="CAD0086660.1"/>
    </source>
</evidence>
<organism evidence="3 4">
    <name type="scientific">Aureobasidium mustum</name>
    <dbReference type="NCBI Taxonomy" id="2773714"/>
    <lineage>
        <taxon>Eukaryota</taxon>
        <taxon>Fungi</taxon>
        <taxon>Dikarya</taxon>
        <taxon>Ascomycota</taxon>
        <taxon>Pezizomycotina</taxon>
        <taxon>Dothideomycetes</taxon>
        <taxon>Dothideomycetidae</taxon>
        <taxon>Dothideales</taxon>
        <taxon>Saccotheciaceae</taxon>
        <taxon>Aureobasidium</taxon>
    </lineage>
</organism>
<feature type="compositionally biased region" description="Low complexity" evidence="2">
    <location>
        <begin position="137"/>
        <end position="159"/>
    </location>
</feature>
<feature type="compositionally biased region" description="Polar residues" evidence="2">
    <location>
        <begin position="315"/>
        <end position="327"/>
    </location>
</feature>
<dbReference type="AlphaFoldDB" id="A0A9N8JF99"/>
<comment type="caution">
    <text evidence="3">The sequence shown here is derived from an EMBL/GenBank/DDBJ whole genome shotgun (WGS) entry which is preliminary data.</text>
</comment>
<feature type="compositionally biased region" description="Polar residues" evidence="2">
    <location>
        <begin position="59"/>
        <end position="69"/>
    </location>
</feature>
<feature type="region of interest" description="Disordered" evidence="2">
    <location>
        <begin position="270"/>
        <end position="344"/>
    </location>
</feature>
<name>A0A9N8JF99_9PEZI</name>
<evidence type="ECO:0000256" key="2">
    <source>
        <dbReference type="SAM" id="MobiDB-lite"/>
    </source>
</evidence>
<reference evidence="3" key="1">
    <citation type="submission" date="2020-06" db="EMBL/GenBank/DDBJ databases">
        <authorList>
            <person name="Onetto C."/>
        </authorList>
    </citation>
    <scope>NUCLEOTIDE SEQUENCE</scope>
</reference>
<dbReference type="Proteomes" id="UP000714618">
    <property type="component" value="Unassembled WGS sequence"/>
</dbReference>
<proteinExistence type="predicted"/>
<feature type="compositionally biased region" description="Polar residues" evidence="2">
    <location>
        <begin position="287"/>
        <end position="305"/>
    </location>
</feature>
<accession>A0A9N8JF99</accession>
<protein>
    <submittedName>
        <fullName evidence="3">Uncharacterized protein</fullName>
    </submittedName>
</protein>
<keyword evidence="1" id="KW-0175">Coiled coil</keyword>